<dbReference type="PROSITE" id="PS51257">
    <property type="entry name" value="PROKAR_LIPOPROTEIN"/>
    <property type="match status" value="1"/>
</dbReference>
<evidence type="ECO:0000259" key="3">
    <source>
        <dbReference type="Pfam" id="PF10400"/>
    </source>
</evidence>
<dbReference type="Gene3D" id="1.10.10.10">
    <property type="entry name" value="Winged helix-like DNA-binding domain superfamily/Winged helix DNA-binding domain"/>
    <property type="match status" value="1"/>
</dbReference>
<dbReference type="InterPro" id="IPR005149">
    <property type="entry name" value="Tscrpt_reg_PadR_N"/>
</dbReference>
<dbReference type="SUPFAM" id="SSF46785">
    <property type="entry name" value="Winged helix' DNA-binding domain"/>
    <property type="match status" value="1"/>
</dbReference>
<dbReference type="Proteomes" id="UP000608955">
    <property type="component" value="Unassembled WGS sequence"/>
</dbReference>
<feature type="region of interest" description="Disordered" evidence="1">
    <location>
        <begin position="179"/>
        <end position="247"/>
    </location>
</feature>
<dbReference type="PANTHER" id="PTHR43252:SF6">
    <property type="entry name" value="NEGATIVE TRANSCRIPTION REGULATOR PADR"/>
    <property type="match status" value="1"/>
</dbReference>
<feature type="domain" description="Transcription regulator PadR N-terminal" evidence="2">
    <location>
        <begin position="291"/>
        <end position="360"/>
    </location>
</feature>
<reference evidence="4" key="2">
    <citation type="submission" date="2020-09" db="EMBL/GenBank/DDBJ databases">
        <authorList>
            <person name="Sun Q."/>
            <person name="Ohkuma M."/>
        </authorList>
    </citation>
    <scope>NUCLEOTIDE SEQUENCE</scope>
    <source>
        <strain evidence="4">JCM 4654</strain>
    </source>
</reference>
<feature type="compositionally biased region" description="Low complexity" evidence="1">
    <location>
        <begin position="198"/>
        <end position="243"/>
    </location>
</feature>
<evidence type="ECO:0008006" key="6">
    <source>
        <dbReference type="Google" id="ProtNLM"/>
    </source>
</evidence>
<dbReference type="InterPro" id="IPR036388">
    <property type="entry name" value="WH-like_DNA-bd_sf"/>
</dbReference>
<feature type="compositionally biased region" description="Low complexity" evidence="1">
    <location>
        <begin position="129"/>
        <end position="139"/>
    </location>
</feature>
<evidence type="ECO:0000313" key="5">
    <source>
        <dbReference type="Proteomes" id="UP000608955"/>
    </source>
</evidence>
<feature type="compositionally biased region" description="Acidic residues" evidence="1">
    <location>
        <begin position="95"/>
        <end position="114"/>
    </location>
</feature>
<dbReference type="InterPro" id="IPR036390">
    <property type="entry name" value="WH_DNA-bd_sf"/>
</dbReference>
<comment type="caution">
    <text evidence="4">The sequence shown here is derived from an EMBL/GenBank/DDBJ whole genome shotgun (WGS) entry which is preliminary data.</text>
</comment>
<dbReference type="InterPro" id="IPR018309">
    <property type="entry name" value="Tscrpt_reg_PadR_C"/>
</dbReference>
<keyword evidence="5" id="KW-1185">Reference proteome</keyword>
<dbReference type="Pfam" id="PF10400">
    <property type="entry name" value="Vir_act_alpha_C"/>
    <property type="match status" value="1"/>
</dbReference>
<gene>
    <name evidence="4" type="ORF">GCM10010508_08540</name>
</gene>
<dbReference type="EMBL" id="BMVF01000002">
    <property type="protein sequence ID" value="GHD85306.1"/>
    <property type="molecule type" value="Genomic_DNA"/>
</dbReference>
<proteinExistence type="predicted"/>
<dbReference type="AlphaFoldDB" id="A0A919CTF8"/>
<sequence length="489" mass="49968">MRPVTGSLCVTGRGVVVASVGPAGTVAACSGEREAAVASGVPAVAPESWSPSLSPCPWCGLLMSSSPSTSESGPCDRPGRCRPSPARLPAREGPAETEAEAEGEAGDDAEEAGADGDRAGGWGAECEEPPAAGWEAAPGDVDAASEEEADPSGPGTRPGPAGLPLALCPVLAPCPGPVPRPGNAPAPRAAEADEATGAEEAGSGLSADTDAKAGPAGRTTTPGTTTPSTTSSSLARSGARSLGVTSGTPSRCPGYWTFGTTLTSLAQSGIPGSAARSNPLHNPDMSIRHGLLALLEQGPAHGSLLSTAYAARTGAPQPALGRVHAELGRLERDGMVVRDGVDGAGRCRYALTGAGRAELRDWYARPARREGPPCDEFALKLVLAVREVLTAGAAAPDVDVRRIVETRRRQVSGALHDYVRQRAEVLALPPERPAELARLLVLEQSISRAEAEARWLDHCEARLLRLHVTDAAEGPAGTVDHPARGAPRR</sequence>
<dbReference type="Pfam" id="PF03551">
    <property type="entry name" value="PadR"/>
    <property type="match status" value="1"/>
</dbReference>
<evidence type="ECO:0000256" key="1">
    <source>
        <dbReference type="SAM" id="MobiDB-lite"/>
    </source>
</evidence>
<evidence type="ECO:0000313" key="4">
    <source>
        <dbReference type="EMBL" id="GHD85306.1"/>
    </source>
</evidence>
<dbReference type="PANTHER" id="PTHR43252">
    <property type="entry name" value="TRANSCRIPTIONAL REGULATOR YQJI"/>
    <property type="match status" value="1"/>
</dbReference>
<organism evidence="4 5">
    <name type="scientific">Streptomyces naganishii JCM 4654</name>
    <dbReference type="NCBI Taxonomy" id="1306179"/>
    <lineage>
        <taxon>Bacteria</taxon>
        <taxon>Bacillati</taxon>
        <taxon>Actinomycetota</taxon>
        <taxon>Actinomycetes</taxon>
        <taxon>Kitasatosporales</taxon>
        <taxon>Streptomycetaceae</taxon>
        <taxon>Streptomyces</taxon>
    </lineage>
</organism>
<reference evidence="4" key="1">
    <citation type="journal article" date="2014" name="Int. J. Syst. Evol. Microbiol.">
        <title>Complete genome sequence of Corynebacterium casei LMG S-19264T (=DSM 44701T), isolated from a smear-ripened cheese.</title>
        <authorList>
            <consortium name="US DOE Joint Genome Institute (JGI-PGF)"/>
            <person name="Walter F."/>
            <person name="Albersmeier A."/>
            <person name="Kalinowski J."/>
            <person name="Ruckert C."/>
        </authorList>
    </citation>
    <scope>NUCLEOTIDE SEQUENCE</scope>
    <source>
        <strain evidence="4">JCM 4654</strain>
    </source>
</reference>
<feature type="domain" description="Transcription regulator PadR C-terminal" evidence="3">
    <location>
        <begin position="390"/>
        <end position="463"/>
    </location>
</feature>
<feature type="compositionally biased region" description="Low complexity" evidence="1">
    <location>
        <begin position="153"/>
        <end position="162"/>
    </location>
</feature>
<evidence type="ECO:0000259" key="2">
    <source>
        <dbReference type="Pfam" id="PF03551"/>
    </source>
</evidence>
<name>A0A919CTF8_9ACTN</name>
<protein>
    <recommendedName>
        <fullName evidence="6">PadR family transcriptional regulator</fullName>
    </recommendedName>
</protein>
<accession>A0A919CTF8</accession>
<feature type="region of interest" description="Disordered" evidence="1">
    <location>
        <begin position="65"/>
        <end position="162"/>
    </location>
</feature>